<sequence>MKNVEQLLSELAVKEITLSLVDDSIRCFAPKGALTAELKARILNNKTRIIAALKEKQAVSPSQGASDAYIRIPLSIGQKGLRFIQNLNPELAAYNVPICLDLGPSVDTACFLQAWQLVLQKYPLLCAKVTEDDGEYFHSIVFAEQPHIEEVQCASIEDAVYHKANHIFDFNNDFLCNTSLLQDHNGNKSFLIIVHHIIFDGISSVHVLSALLQFYQALKNGEQVRVERTLAYSDFIDWEKQYLASDECQAAEAYWQQQITGENEPLGHLFQRHNLDAKTGASELHSFELPQQLSNQVRNFCIEHRIQPAAFFLAAYQILLNRYTGQDKIYVGMPVIMRPIEAVELDVGYYVNMLPIRSDHAQAGAFVQFLKKTQETLLNALCHSAYPFPLIAEKFVTDKPHDSAVFQTSFAYQNFIGDQESLLVDAGDATDVSFNRDIIQQSDLDISLEVFELQDAFSVKLKYHGELYCEHEIAALAGHYENLLRSGIGEPEKALERLPMLSREDTQHLVFDLNATAQDYPAQTCIHELFEQQVAKSPEAIAVECGSQQLSYRALNAQANQFAHYLVEEQGIKPGDLVGLCLERSMAMAISILGILKAGAAYVPLDPKYPQDRLTHILSDSAAKLVLVQTGTRAQVGETVTTLLVEELGQADTTHFCAHYSTDNLCTTQLGLSAQDLVYVIYTSGSTGKPKGVMLAHQNVSNYLSAVQHYPHTQDITCAVMSTSLSFDATVTTLFGAWMRGGYLKILSEEGNIFDELHDAMQSLPNAMFKVTPAHLQGLEFTAPVLGKHVVVVGGEAFSYELALKTATMMPNSYFINEYGPTEATVGCSIEVVGLSELQSMTGVAEINIGRPIMNSQLFVLDDQQTLLPKGVTGELYIGGEGLAKGYVGREDLTAERFIDNPFYDATHRDSSERLYRTGDLVRYLSNGQLEFLGRADDQVKIRGFRIELGEVEAKLATQPGVDSALVMAKEYAGSLQLVGYINAASDLADEAKAALICEVKAGLATQLPDYMVPSLFVVVAQWPLTPNGKIDRRQLDAMDVMGGITLSYQAPSTATEHQLVAIWSQLLEIDAAQISTNANFFELGGHSLLSNRLVSQIRKHFAIDLPIHMVFNVNTLADLAQAIESHSGDSTLAPVTKIAREQAHYDVSFSQQRLWFIDRLQGGTPEYNMPVAFNVKGQLDIALLNEVFRQIIARHEILRTVYVEVDGQAQQQIRTVSQLEFAIHEQDIRHLEEAAQAEYVKNTVAAEFVTPFDLARDVMLRVTYLQTADNSGVLMFNMHHIASDGWSIEVLNNEFFALYDALRQGHADPLPEMAVQYVDYAHWQHTHLAGTVLDKQLDYWVKQLDEAPAVHSLPLSFPRPQSRQYAGKTLTGRLSSQVGKQLQALAKRHQLTPFMLLHGAFALLLSRHSNSTDIVIGTPVANRTQEALTSLIGCFVNTLALRVDTEHATLVDYFAHLRQVHLDAQANQDVPFEQLVDKLNLPRNTNHSPVFQIMMTTSADFHADDQQAQAAQLTGLELTPYQTTTVQTKFDLNVDLNINEDGVALTWLYDVSLFSAQAIATLNEHLCCLMSRLCEAATEDISPEQLAMLSRDEVQHLVCELNDTAQAYEKDQCIHQLFEQQAAVNPDKIAVRFAEQQLTYKQLNDRANALAHRLVEEHGVNVETLVGLCINRSLEMVVGILGILKAGGAYVPLDPSYPKQRLEYMIEATSITTVVSHDAAMGALDDFAGEVINLDKAADDMTGITQLDRGVTPSNLAYVIFTSGSTGKPKGVMIEHRNLVNYMSTNTDNYYAEHLHGSLVFTSLSFDLTLPSIYLPLVNGGVIDLVGNEDVLDPRVKTILSTEQAKLLRVTPSHLSLLVDQFKETQVSTAHVFIVGGEVLENSLATKLYEIFPACELINHYGPSESTIGCSSYRVDNTLLAQQSVIPIGRPMGNINFFVLSKTQSMVPFGVVGELYIGGDGLARGYFNQPELTAERFIDNPYYEAGNPNSAARIYRTGDLVRYLPNGNLEFVGRADNQVKIRGFRIELGEVESKLAAQQGVESALVIAKELAGSMQLVGYFKAQQTLDDEAQAAFIAAIKAGLSQQLPDYMVPSVLVSVAQWPLTPNGKVDRRQLDAMDVQVTSTQAYQAATTETERQLVAIWSQLLGLQAQQISTSANFFELGGHSLLSIRLVSQIRQQFAVELPVQAVFDAANLAQLALTIASYNQGDVRPPLTQIARAQNHYDVSFSQQRLWFIDQLQGGTPEYNMPVAFDVQGKLDVATVNDVLRQIIARHEILRTVYVAVDGQAQQQIRAMSDIDFTVDEQDLRHLPGEAQTQYVMDTVAADSVKPFDLSCDVMLRVAYLHTADDEGVLVFNMHHIASDGWSIEVLNKEFFALYEAFSQGLPNPLPELAIQYVDYAQWQRTHLAGPVLDKQLDYWVSQLEDVPAVHSLPLSNPRPENKQYEGNVISGHLPDTVGKQLQALAKRHQLTPFMLLHGALSLLLSRHSNNTDIVIGTPVANRMQEALTPLIGCFVNTLALRVNTGQATLAEYFAHVRQTHLAAQANQDVPFEQLVDKLSLPRNSNHSPLCQIMMTTRSNFTGDERQAAELELAGLAFTPYQSQGIHAKFDLNVDLSISDAGVAIDWTYDVSLFDDAAIDRLNAHLCRLLTGLSELSSVDVAPHSLPMLSEAEEHHLVTELNMRTVTYAKDKCIHEVFALQAQQHPDSVAVVFENQQLTYKALNERANQLAHYLIAMQGVKPDTLVGLCVAPSLEMMVGILGILKAGGAYVPIDPKYPQSRIDYILEDAELTTIVSHSQVNAVFSEFSGQVVNLDEVACYQTYSTENIPSTTLGLTSSHLAYVIYTSGSTGKPKGVLTPHLGVIRLVKEQGFMVLNNDTCMMQCANIAFDAATLEIWGPLLNSGRVVLYGAEQLMPALLNEEIKRHGVNTLWLTAGFFREWSNHIPDDLPLQQLLAGGDVLDLEAIKRVQNQLPNCQLINGYGPTENTTFSTTYQFKPAHDGLVPIGTRLPSDDIYILDNHGHLIAKGGIGELYVGGDGLARGYLNRPELTAERFIDNPYYAASHGHGSEKLYRTGDLVRYLADGNLEFIGRADDQVKIRGFRIELGEVESQLGAQAGVDSALVMAKEFAGAKQLIGYVKPTEALDEQGQIGLITRVKAALSTELPEYMVPSVLMVVDTWPLNANGKVDRKALPEPDGSAMQCEYIAPHGEIEAGLVQIWAELLTIDAAKISASANFFELGGHSLLSIRLVSQIRTQFEVELPVQAVFSAMSLSDLARAIEAHSHSVLMAPITATERAQTHLDVSFAQQRLWFIDQLQGGTPEYNIPVAFHVEGELNVPLVNEVFSLIIARHEILRTVYVEVDGTAQQRIRAMSEVDFSTTEIGLQHLSKEAQASTVKSLVEADFVKPFDLQNDVMLRVTYLRTEVEAGVLVFNMHHIASDGWSMEVLGKEFFSLYDALSQGQLDPLPELDIQYADFAHWQRTHLAGVALDKQLDYWVKQLDDAPAVHSLPLCYPRPDVDHAGQSQRFGKQLVSNLSAEVGQQLHALAKQHQLTPFMMLHGAVSLLLARHSNSADIVIGTPIANRMREELAPLLGCFVNTLVLRVDTAQETLADYFAHLREVHLEAQANQDVPFEQLVDKLNVPRSTCHSPLFQIMMTTKSDFGVNHEDTSTIQLDELILTPYESDKVQAKFDINIDLNISELGVEITWTYDAGLFSEQAIRKLDENLARLMTGLSKVSEAQVAPHSLPVLSEHDRQHLLFELNDTEQAYPFNQCVHELFEQQVAASPDAIALEFGTHTLSYQQLNEQANQLAHYLIETQKVKPGALVGLCLARSLEMVVAILGILKAGGAYVPLDPQYPQERLAHILTDSGVEVVLVQSDTCAVIQNCLRSEPLRLLQVDGLGYLGAAHLCANYQSDNLDREQLGLSAQDLAYVIYTSGSTGKPKGVMLEHHTVSNYLTEVQQYPHQGIRCTVMSTSLSFDATVTPLFGAWMRGGYLKVLPENSNIFDELHVAIQTLPSAMFKLTPAHLQGLSLEEPVFSEHVFVVGGEAFTQDLALKMATLMPNSRFINEYGPTEATVGSSVEIFSLKDLTNTQGGTDISIGRPILNTQLLVLDAHQQLLPKGVAGELYIGGAGLARGYVNRADLTAERFIRNPYFDEDKANSSERLYRTGDLVRYLADGKLEFIGRADDQVKVRGFRIELGEVEARLSAQQGVDSAIVMAKELAGSLQLVGYIQADSALSDTARVEWAEQVKTALAAQLPDYMVPRALIAVSSWPLTPNGKVDRKALPEPHAHVLQNEYVAPRNETEQDLAAMWAQLLGRQQDSIGIHDDFFELGGHSLLAVQLLSKLRNRYAQTLPVSVIFTASTIAQLADYLTTANDASESALVALQSQGDKEVIFAIPGGGGNILPLNNLSREFGQDQPFYALQSIALDGPQPSSSRRLQSTT</sequence>
<gene>
    <name evidence="6" type="ORF">A7985_22810</name>
</gene>
<dbReference type="GO" id="GO:0003824">
    <property type="term" value="F:catalytic activity"/>
    <property type="evidence" value="ECO:0007669"/>
    <property type="project" value="InterPro"/>
</dbReference>
<dbReference type="PANTHER" id="PTHR45527:SF1">
    <property type="entry name" value="FATTY ACID SYNTHASE"/>
    <property type="match status" value="1"/>
</dbReference>
<dbReference type="CDD" id="cd12117">
    <property type="entry name" value="A_NRPS_Srf_like"/>
    <property type="match status" value="1"/>
</dbReference>
<dbReference type="InterPro" id="IPR001242">
    <property type="entry name" value="Condensation_dom"/>
</dbReference>
<dbReference type="InterPro" id="IPR025110">
    <property type="entry name" value="AMP-bd_C"/>
</dbReference>
<dbReference type="InterPro" id="IPR020845">
    <property type="entry name" value="AMP-binding_CS"/>
</dbReference>
<dbReference type="Gene3D" id="2.30.38.10">
    <property type="entry name" value="Luciferase, Domain 3"/>
    <property type="match status" value="4"/>
</dbReference>
<dbReference type="InterPro" id="IPR041464">
    <property type="entry name" value="TubC_N"/>
</dbReference>
<evidence type="ECO:0000313" key="7">
    <source>
        <dbReference type="Proteomes" id="UP000093366"/>
    </source>
</evidence>
<dbReference type="Gene3D" id="3.40.50.1820">
    <property type="entry name" value="alpha/beta hydrolase"/>
    <property type="match status" value="1"/>
</dbReference>
<feature type="domain" description="Carrier" evidence="5">
    <location>
        <begin position="1051"/>
        <end position="1128"/>
    </location>
</feature>
<evidence type="ECO:0000313" key="6">
    <source>
        <dbReference type="EMBL" id="OCQ18849.1"/>
    </source>
</evidence>
<dbReference type="CDD" id="cd05930">
    <property type="entry name" value="A_NRPS"/>
    <property type="match status" value="3"/>
</dbReference>
<dbReference type="EMBL" id="MAUJ01000012">
    <property type="protein sequence ID" value="OCQ18849.1"/>
    <property type="molecule type" value="Genomic_DNA"/>
</dbReference>
<organism evidence="6 7">
    <name type="scientific">Pseudoalteromonas luteoviolacea</name>
    <dbReference type="NCBI Taxonomy" id="43657"/>
    <lineage>
        <taxon>Bacteria</taxon>
        <taxon>Pseudomonadati</taxon>
        <taxon>Pseudomonadota</taxon>
        <taxon>Gammaproteobacteria</taxon>
        <taxon>Alteromonadales</taxon>
        <taxon>Pseudoalteromonadaceae</taxon>
        <taxon>Pseudoalteromonas</taxon>
    </lineage>
</organism>
<dbReference type="InterPro" id="IPR036736">
    <property type="entry name" value="ACP-like_sf"/>
</dbReference>
<name>A0A1C0TKF9_9GAMM</name>
<dbReference type="Gene3D" id="3.40.50.980">
    <property type="match status" value="8"/>
</dbReference>
<dbReference type="Pfam" id="PF00550">
    <property type="entry name" value="PP-binding"/>
    <property type="match status" value="4"/>
</dbReference>
<dbReference type="CDD" id="cd19531">
    <property type="entry name" value="LCL_NRPS-like"/>
    <property type="match status" value="3"/>
</dbReference>
<dbReference type="InterPro" id="IPR029058">
    <property type="entry name" value="AB_hydrolase_fold"/>
</dbReference>
<feature type="domain" description="Carrier" evidence="5">
    <location>
        <begin position="4305"/>
        <end position="4382"/>
    </location>
</feature>
<dbReference type="FunFam" id="3.30.300.30:FF:000010">
    <property type="entry name" value="Enterobactin synthetase component F"/>
    <property type="match status" value="1"/>
</dbReference>
<dbReference type="Gene3D" id="1.10.10.1830">
    <property type="entry name" value="Non-ribosomal peptide synthase, adenylation domain"/>
    <property type="match status" value="1"/>
</dbReference>
<dbReference type="RefSeq" id="WP_065792729.1">
    <property type="nucleotide sequence ID" value="NZ_MAUJ01000012.1"/>
</dbReference>
<dbReference type="SMART" id="SM00823">
    <property type="entry name" value="PKS_PP"/>
    <property type="match status" value="4"/>
</dbReference>
<evidence type="ECO:0000259" key="5">
    <source>
        <dbReference type="PROSITE" id="PS50075"/>
    </source>
</evidence>
<dbReference type="GO" id="GO:0005737">
    <property type="term" value="C:cytoplasm"/>
    <property type="evidence" value="ECO:0007669"/>
    <property type="project" value="TreeGrafter"/>
</dbReference>
<comment type="caution">
    <text evidence="6">The sequence shown here is derived from an EMBL/GenBank/DDBJ whole genome shotgun (WGS) entry which is preliminary data.</text>
</comment>
<dbReference type="InterPro" id="IPR044894">
    <property type="entry name" value="TubC_N_sf"/>
</dbReference>
<dbReference type="InterPro" id="IPR023213">
    <property type="entry name" value="CAT-like_dom_sf"/>
</dbReference>
<dbReference type="Pfam" id="PF18563">
    <property type="entry name" value="TubC_N"/>
    <property type="match status" value="1"/>
</dbReference>
<dbReference type="FunFam" id="3.40.50.12780:FF:000012">
    <property type="entry name" value="Non-ribosomal peptide synthetase"/>
    <property type="match status" value="1"/>
</dbReference>
<evidence type="ECO:0000256" key="3">
    <source>
        <dbReference type="ARBA" id="ARBA00022450"/>
    </source>
</evidence>
<protein>
    <recommendedName>
        <fullName evidence="5">Carrier domain-containing protein</fullName>
    </recommendedName>
</protein>
<dbReference type="InterPro" id="IPR045851">
    <property type="entry name" value="AMP-bd_C_sf"/>
</dbReference>
<comment type="cofactor">
    <cofactor evidence="1">
        <name>pantetheine 4'-phosphate</name>
        <dbReference type="ChEBI" id="CHEBI:47942"/>
    </cofactor>
</comment>
<dbReference type="SUPFAM" id="SSF53474">
    <property type="entry name" value="alpha/beta-Hydrolases"/>
    <property type="match status" value="1"/>
</dbReference>
<dbReference type="Gene3D" id="1.10.1200.10">
    <property type="entry name" value="ACP-like"/>
    <property type="match status" value="3"/>
</dbReference>
<proteinExistence type="inferred from homology"/>
<accession>A0A1C0TKF9</accession>
<comment type="similarity">
    <text evidence="2">Belongs to the ATP-dependent AMP-binding enzyme family.</text>
</comment>
<dbReference type="SUPFAM" id="SSF47336">
    <property type="entry name" value="ACP-like"/>
    <property type="match status" value="4"/>
</dbReference>
<dbReference type="OrthoDB" id="9757559at2"/>
<evidence type="ECO:0000256" key="2">
    <source>
        <dbReference type="ARBA" id="ARBA00006432"/>
    </source>
</evidence>
<evidence type="ECO:0000256" key="1">
    <source>
        <dbReference type="ARBA" id="ARBA00001957"/>
    </source>
</evidence>
<dbReference type="InterPro" id="IPR009081">
    <property type="entry name" value="PP-bd_ACP"/>
</dbReference>
<dbReference type="PROSITE" id="PS50075">
    <property type="entry name" value="CARRIER"/>
    <property type="match status" value="4"/>
</dbReference>
<dbReference type="Gene3D" id="3.30.559.30">
    <property type="entry name" value="Nonribosomal peptide synthetase, condensation domain"/>
    <property type="match status" value="4"/>
</dbReference>
<dbReference type="GO" id="GO:0031177">
    <property type="term" value="F:phosphopantetheine binding"/>
    <property type="evidence" value="ECO:0007669"/>
    <property type="project" value="InterPro"/>
</dbReference>
<dbReference type="SUPFAM" id="SSF56801">
    <property type="entry name" value="Acetyl-CoA synthetase-like"/>
    <property type="match status" value="4"/>
</dbReference>
<dbReference type="Pfam" id="PF00501">
    <property type="entry name" value="AMP-binding"/>
    <property type="match status" value="4"/>
</dbReference>
<dbReference type="NCBIfam" id="TIGR01733">
    <property type="entry name" value="AA-adenyl-dom"/>
    <property type="match status" value="4"/>
</dbReference>
<dbReference type="FunFam" id="1.10.1200.10:FF:000005">
    <property type="entry name" value="Nonribosomal peptide synthetase 1"/>
    <property type="match status" value="4"/>
</dbReference>
<keyword evidence="4" id="KW-0597">Phosphoprotein</keyword>
<dbReference type="SUPFAM" id="SSF52777">
    <property type="entry name" value="CoA-dependent acyltransferases"/>
    <property type="match status" value="8"/>
</dbReference>
<dbReference type="InterPro" id="IPR006162">
    <property type="entry name" value="Ppantetheine_attach_site"/>
</dbReference>
<dbReference type="FunFam" id="3.30.300.30:FF:000015">
    <property type="entry name" value="Nonribosomal peptide synthase SidD"/>
    <property type="match status" value="3"/>
</dbReference>
<dbReference type="FunFam" id="2.30.38.10:FF:000001">
    <property type="entry name" value="Non-ribosomal peptide synthetase PvdI"/>
    <property type="match status" value="2"/>
</dbReference>
<dbReference type="Proteomes" id="UP000093366">
    <property type="component" value="Unassembled WGS sequence"/>
</dbReference>
<dbReference type="PROSITE" id="PS00455">
    <property type="entry name" value="AMP_BINDING"/>
    <property type="match status" value="4"/>
</dbReference>
<feature type="domain" description="Carrier" evidence="5">
    <location>
        <begin position="2131"/>
        <end position="2208"/>
    </location>
</feature>
<dbReference type="InterPro" id="IPR020806">
    <property type="entry name" value="PKS_PP-bd"/>
</dbReference>
<dbReference type="InterPro" id="IPR010071">
    <property type="entry name" value="AA_adenyl_dom"/>
</dbReference>
<dbReference type="Pfam" id="PF13193">
    <property type="entry name" value="AMP-binding_C"/>
    <property type="match status" value="3"/>
</dbReference>
<dbReference type="GO" id="GO:0043041">
    <property type="term" value="P:amino acid activation for nonribosomal peptide biosynthetic process"/>
    <property type="evidence" value="ECO:0007669"/>
    <property type="project" value="TreeGrafter"/>
</dbReference>
<dbReference type="Gene3D" id="3.30.300.30">
    <property type="match status" value="4"/>
</dbReference>
<keyword evidence="3" id="KW-0596">Phosphopantetheine</keyword>
<dbReference type="GO" id="GO:0044550">
    <property type="term" value="P:secondary metabolite biosynthetic process"/>
    <property type="evidence" value="ECO:0007669"/>
    <property type="project" value="UniProtKB-ARBA"/>
</dbReference>
<dbReference type="NCBIfam" id="NF003417">
    <property type="entry name" value="PRK04813.1"/>
    <property type="match status" value="4"/>
</dbReference>
<feature type="domain" description="Carrier" evidence="5">
    <location>
        <begin position="3208"/>
        <end position="3285"/>
    </location>
</feature>
<dbReference type="Pfam" id="PF00668">
    <property type="entry name" value="Condensation"/>
    <property type="match status" value="4"/>
</dbReference>
<reference evidence="7" key="1">
    <citation type="submission" date="2016-07" db="EMBL/GenBank/DDBJ databases">
        <authorList>
            <person name="Florea S."/>
            <person name="Webb J.S."/>
            <person name="Jaromczyk J."/>
            <person name="Schardl C.L."/>
        </authorList>
    </citation>
    <scope>NUCLEOTIDE SEQUENCE [LARGE SCALE GENOMIC DNA]</scope>
    <source>
        <strain evidence="7">IPB1</strain>
    </source>
</reference>
<dbReference type="PANTHER" id="PTHR45527">
    <property type="entry name" value="NONRIBOSOMAL PEPTIDE SYNTHETASE"/>
    <property type="match status" value="1"/>
</dbReference>
<dbReference type="FunFam" id="3.40.50.980:FF:000001">
    <property type="entry name" value="Non-ribosomal peptide synthetase"/>
    <property type="match status" value="4"/>
</dbReference>
<evidence type="ECO:0000256" key="4">
    <source>
        <dbReference type="ARBA" id="ARBA00022553"/>
    </source>
</evidence>
<dbReference type="PROSITE" id="PS00012">
    <property type="entry name" value="PHOSPHOPANTETHEINE"/>
    <property type="match status" value="4"/>
</dbReference>
<dbReference type="InterPro" id="IPR000873">
    <property type="entry name" value="AMP-dep_synth/lig_dom"/>
</dbReference>
<dbReference type="Gene3D" id="3.30.559.10">
    <property type="entry name" value="Chloramphenicol acetyltransferase-like domain"/>
    <property type="match status" value="4"/>
</dbReference>